<comment type="similarity">
    <text evidence="10 11">Belongs to the YjjX NTPase family.</text>
</comment>
<dbReference type="InterPro" id="IPR029001">
    <property type="entry name" value="ITPase-like_fam"/>
</dbReference>
<evidence type="ECO:0000256" key="11">
    <source>
        <dbReference type="HAMAP-Rule" id="MF_00648"/>
    </source>
</evidence>
<dbReference type="EMBL" id="JAPAAF010000007">
    <property type="protein sequence ID" value="MCW0482507.1"/>
    <property type="molecule type" value="Genomic_DNA"/>
</dbReference>
<proteinExistence type="inferred from homology"/>
<dbReference type="Proteomes" id="UP001163821">
    <property type="component" value="Unassembled WGS sequence"/>
</dbReference>
<keyword evidence="14" id="KW-1185">Reference proteome</keyword>
<evidence type="ECO:0000256" key="1">
    <source>
        <dbReference type="ARBA" id="ARBA00001936"/>
    </source>
</evidence>
<dbReference type="SUPFAM" id="SSF52972">
    <property type="entry name" value="ITPase-like"/>
    <property type="match status" value="1"/>
</dbReference>
<dbReference type="InterPro" id="IPR026533">
    <property type="entry name" value="NTPase/PRRC1"/>
</dbReference>
<dbReference type="NCBIfam" id="NF003459">
    <property type="entry name" value="PRK05074.1"/>
    <property type="match status" value="1"/>
</dbReference>
<keyword evidence="3 11" id="KW-0547">Nucleotide-binding</keyword>
<evidence type="ECO:0000256" key="8">
    <source>
        <dbReference type="ARBA" id="ARBA00048174"/>
    </source>
</evidence>
<dbReference type="InterPro" id="IPR050299">
    <property type="entry name" value="YjjX_NTPase"/>
</dbReference>
<protein>
    <recommendedName>
        <fullName evidence="11">Probable inosine/xanthosine triphosphatase</fullName>
        <shortName evidence="11">ITPase/XTPase</shortName>
        <ecNumber evidence="11">3.6.1.73</ecNumber>
    </recommendedName>
    <alternativeName>
        <fullName evidence="11">Non-canonical purine NTP phosphatase</fullName>
    </alternativeName>
    <alternativeName>
        <fullName evidence="11">Non-standard purine NTP phosphatase</fullName>
    </alternativeName>
    <alternativeName>
        <fullName evidence="11">Nucleoside-triphosphate phosphatase</fullName>
        <shortName evidence="11">NTPase</shortName>
    </alternativeName>
</protein>
<dbReference type="Gene3D" id="3.90.950.10">
    <property type="match status" value="1"/>
</dbReference>
<dbReference type="Pfam" id="PF01931">
    <property type="entry name" value="NTPase_I-T"/>
    <property type="match status" value="1"/>
</dbReference>
<evidence type="ECO:0000313" key="14">
    <source>
        <dbReference type="Proteomes" id="UP001163821"/>
    </source>
</evidence>
<evidence type="ECO:0000256" key="10">
    <source>
        <dbReference type="ARBA" id="ARBA00060855"/>
    </source>
</evidence>
<dbReference type="AlphaFoldDB" id="A0AA42C9I4"/>
<dbReference type="GO" id="GO:0009117">
    <property type="term" value="P:nucleotide metabolic process"/>
    <property type="evidence" value="ECO:0007669"/>
    <property type="project" value="UniProtKB-KW"/>
</dbReference>
<comment type="catalytic activity">
    <reaction evidence="9 11">
        <text>XTP + H2O = XDP + phosphate + H(+)</text>
        <dbReference type="Rhea" id="RHEA:28406"/>
        <dbReference type="ChEBI" id="CHEBI:15377"/>
        <dbReference type="ChEBI" id="CHEBI:15378"/>
        <dbReference type="ChEBI" id="CHEBI:43474"/>
        <dbReference type="ChEBI" id="CHEBI:59884"/>
        <dbReference type="ChEBI" id="CHEBI:61314"/>
        <dbReference type="EC" id="3.6.1.73"/>
    </reaction>
</comment>
<dbReference type="RefSeq" id="WP_282591112.1">
    <property type="nucleotide sequence ID" value="NZ_JAPAAF010000007.1"/>
</dbReference>
<evidence type="ECO:0000256" key="6">
    <source>
        <dbReference type="ARBA" id="ARBA00023080"/>
    </source>
</evidence>
<evidence type="ECO:0000256" key="4">
    <source>
        <dbReference type="ARBA" id="ARBA00022801"/>
    </source>
</evidence>
<accession>A0AA42C9I4</accession>
<evidence type="ECO:0000256" key="3">
    <source>
        <dbReference type="ARBA" id="ARBA00022741"/>
    </source>
</evidence>
<comment type="caution">
    <text evidence="11">Lacks conserved residue(s) required for the propagation of feature annotation.</text>
</comment>
<name>A0AA42C9I4_9BACT</name>
<dbReference type="HAMAP" id="MF_00648">
    <property type="entry name" value="Non_canon_purine_NTPase_YjjX"/>
    <property type="match status" value="1"/>
</dbReference>
<dbReference type="PANTHER" id="PTHR34699">
    <property type="match status" value="1"/>
</dbReference>
<keyword evidence="6 11" id="KW-0546">Nucleotide metabolism</keyword>
<evidence type="ECO:0000256" key="5">
    <source>
        <dbReference type="ARBA" id="ARBA00022842"/>
    </source>
</evidence>
<evidence type="ECO:0000259" key="12">
    <source>
        <dbReference type="Pfam" id="PF01931"/>
    </source>
</evidence>
<evidence type="ECO:0000313" key="13">
    <source>
        <dbReference type="EMBL" id="MCW0482507.1"/>
    </source>
</evidence>
<comment type="catalytic activity">
    <reaction evidence="8 11">
        <text>ITP + H2O = IDP + phosphate + H(+)</text>
        <dbReference type="Rhea" id="RHEA:28330"/>
        <dbReference type="ChEBI" id="CHEBI:15377"/>
        <dbReference type="ChEBI" id="CHEBI:15378"/>
        <dbReference type="ChEBI" id="CHEBI:43474"/>
        <dbReference type="ChEBI" id="CHEBI:58280"/>
        <dbReference type="ChEBI" id="CHEBI:61402"/>
        <dbReference type="EC" id="3.6.1.73"/>
    </reaction>
</comment>
<dbReference type="GO" id="GO:0046872">
    <property type="term" value="F:metal ion binding"/>
    <property type="evidence" value="ECO:0007669"/>
    <property type="project" value="UniProtKB-KW"/>
</dbReference>
<dbReference type="GO" id="GO:0103023">
    <property type="term" value="F:ITPase activity"/>
    <property type="evidence" value="ECO:0007669"/>
    <property type="project" value="UniProtKB-EC"/>
</dbReference>
<comment type="function">
    <text evidence="11">Phosphatase that hydrolyzes non-canonical purine nucleotides such as XTP and ITP to their respective diphosphate derivatives. Probably excludes non-canonical purines from DNA/RNA precursor pool, thus preventing their incorporation into DNA/RNA and avoiding chromosomal lesions.</text>
</comment>
<comment type="subunit">
    <text evidence="11">Homodimer.</text>
</comment>
<dbReference type="InterPro" id="IPR002786">
    <property type="entry name" value="Non_canon_purine_NTPase"/>
</dbReference>
<dbReference type="FunFam" id="3.90.950.10:FF:000002">
    <property type="entry name" value="Inosine/xanthosine triphosphatase"/>
    <property type="match status" value="1"/>
</dbReference>
<comment type="caution">
    <text evidence="13">The sequence shown here is derived from an EMBL/GenBank/DDBJ whole genome shotgun (WGS) entry which is preliminary data.</text>
</comment>
<comment type="cofactor">
    <cofactor evidence="11">
        <name>Mg(2+)</name>
        <dbReference type="ChEBI" id="CHEBI:18420"/>
    </cofactor>
    <cofactor evidence="11">
        <name>Mn(2+)</name>
        <dbReference type="ChEBI" id="CHEBI:29035"/>
    </cofactor>
    <text evidence="11">Binds 1 divalent metal cation per subunit; can use either Mg(2+) or Mn(2+).</text>
</comment>
<reference evidence="13" key="1">
    <citation type="submission" date="2022-10" db="EMBL/GenBank/DDBJ databases">
        <title>Gaoshiqiia sediminis gen. nov., sp. nov., isolated from coastal sediment.</title>
        <authorList>
            <person name="Yu W.X."/>
            <person name="Mu D.S."/>
            <person name="Du J.Z."/>
            <person name="Liang Y.Q."/>
        </authorList>
    </citation>
    <scope>NUCLEOTIDE SEQUENCE</scope>
    <source>
        <strain evidence="13">A06</strain>
    </source>
</reference>
<gene>
    <name evidence="13" type="primary">yjjX</name>
    <name evidence="13" type="ORF">N2K84_07185</name>
</gene>
<dbReference type="NCBIfam" id="TIGR00258">
    <property type="entry name" value="inosine/xanthosine triphosphatase"/>
    <property type="match status" value="1"/>
</dbReference>
<dbReference type="EC" id="3.6.1.73" evidence="11"/>
<dbReference type="GO" id="GO:0006772">
    <property type="term" value="P:thiamine metabolic process"/>
    <property type="evidence" value="ECO:0007669"/>
    <property type="project" value="TreeGrafter"/>
</dbReference>
<keyword evidence="4 11" id="KW-0378">Hydrolase</keyword>
<feature type="domain" description="Non-canonical purine NTP phosphatase/PRRC1" evidence="12">
    <location>
        <begin position="6"/>
        <end position="168"/>
    </location>
</feature>
<keyword evidence="5 11" id="KW-0460">Magnesium</keyword>
<evidence type="ECO:0000256" key="9">
    <source>
        <dbReference type="ARBA" id="ARBA00048781"/>
    </source>
</evidence>
<feature type="binding site" evidence="11">
    <location>
        <begin position="66"/>
        <end position="67"/>
    </location>
    <ligand>
        <name>substrate</name>
    </ligand>
</feature>
<organism evidence="13 14">
    <name type="scientific">Gaoshiqia sediminis</name>
    <dbReference type="NCBI Taxonomy" id="2986998"/>
    <lineage>
        <taxon>Bacteria</taxon>
        <taxon>Pseudomonadati</taxon>
        <taxon>Bacteroidota</taxon>
        <taxon>Bacteroidia</taxon>
        <taxon>Marinilabiliales</taxon>
        <taxon>Prolixibacteraceae</taxon>
        <taxon>Gaoshiqia</taxon>
    </lineage>
</organism>
<keyword evidence="7 11" id="KW-0464">Manganese</keyword>
<evidence type="ECO:0000256" key="2">
    <source>
        <dbReference type="ARBA" id="ARBA00022723"/>
    </source>
</evidence>
<feature type="binding site" evidence="11">
    <location>
        <position position="66"/>
    </location>
    <ligand>
        <name>Mg(2+)</name>
        <dbReference type="ChEBI" id="CHEBI:18420"/>
    </ligand>
</feature>
<sequence>MKIVVASKNPVKMNAARNAFQLCFPEEIEVSGVQVSSDVADQPMSEEETLLGARNRARKAAESNMDGDFYVGIEGGIEILSGRMFAFAWIVVSNGMAEGEARTATFELPPEVSRLVLGGMELGDADDQVFSRQNSKQQNGAVGLLTHDRVTRENFYQQAMVLALIPFLTPELYPPPS</sequence>
<dbReference type="PANTHER" id="PTHR34699:SF2">
    <property type="entry name" value="NON-CANONICAL PURINE NTP PHOSPHATASE_PRRC1 DOMAIN-CONTAINING PROTEIN"/>
    <property type="match status" value="1"/>
</dbReference>
<evidence type="ECO:0000256" key="7">
    <source>
        <dbReference type="ARBA" id="ARBA00023211"/>
    </source>
</evidence>
<dbReference type="GO" id="GO:0000166">
    <property type="term" value="F:nucleotide binding"/>
    <property type="evidence" value="ECO:0007669"/>
    <property type="project" value="UniProtKB-KW"/>
</dbReference>
<comment type="cofactor">
    <cofactor evidence="1">
        <name>Mn(2+)</name>
        <dbReference type="ChEBI" id="CHEBI:29035"/>
    </cofactor>
</comment>
<keyword evidence="2 11" id="KW-0479">Metal-binding</keyword>